<keyword evidence="1" id="KW-0812">Transmembrane</keyword>
<protein>
    <submittedName>
        <fullName evidence="2">Uncharacterized protein</fullName>
    </submittedName>
</protein>
<dbReference type="AlphaFoldDB" id="A0A929MNB5"/>
<keyword evidence="1" id="KW-0472">Membrane</keyword>
<evidence type="ECO:0000256" key="1">
    <source>
        <dbReference type="SAM" id="Phobius"/>
    </source>
</evidence>
<evidence type="ECO:0000313" key="3">
    <source>
        <dbReference type="Proteomes" id="UP000757900"/>
    </source>
</evidence>
<gene>
    <name evidence="2" type="ORF">HXK00_01880</name>
</gene>
<proteinExistence type="predicted"/>
<dbReference type="EMBL" id="JABZFV010000017">
    <property type="protein sequence ID" value="MBF0934377.1"/>
    <property type="molecule type" value="Genomic_DNA"/>
</dbReference>
<accession>A0A929MNB5</accession>
<sequence>MQSLVVLQIIEKAKWSVNFMERETKLKWLIVVGVLFLLSYMSYLGNLKQQSNVEPPNPVTTPGEIVATFDNGDGTENYIRKNATVMQLEVNYPKNIKNNHFLFGLKNHFDYGSTRWLDLNVYNDLFKADMDAYLGLWYGLQQQLKPGDSKVNTPLAGTATNEIFKQLKINGQAVDEVREYKDTDGNTWYLWYYKHIELKSSGNSVTFE</sequence>
<comment type="caution">
    <text evidence="2">The sequence shown here is derived from an EMBL/GenBank/DDBJ whole genome shotgun (WGS) entry which is preliminary data.</text>
</comment>
<dbReference type="Proteomes" id="UP000757900">
    <property type="component" value="Unassembled WGS sequence"/>
</dbReference>
<organism evidence="2 3">
    <name type="scientific">Abiotrophia defectiva</name>
    <name type="common">Streptococcus defectivus</name>
    <dbReference type="NCBI Taxonomy" id="46125"/>
    <lineage>
        <taxon>Bacteria</taxon>
        <taxon>Bacillati</taxon>
        <taxon>Bacillota</taxon>
        <taxon>Bacilli</taxon>
        <taxon>Lactobacillales</taxon>
        <taxon>Aerococcaceae</taxon>
        <taxon>Abiotrophia</taxon>
    </lineage>
</organism>
<keyword evidence="1" id="KW-1133">Transmembrane helix</keyword>
<name>A0A929MNB5_ABIDE</name>
<reference evidence="2" key="1">
    <citation type="submission" date="2020-04" db="EMBL/GenBank/DDBJ databases">
        <title>Deep metagenomics examines the oral microbiome during advanced dental caries in children, revealing novel taxa and co-occurrences with host molecules.</title>
        <authorList>
            <person name="Baker J.L."/>
            <person name="Morton J.T."/>
            <person name="Dinis M."/>
            <person name="Alvarez R."/>
            <person name="Tran N.C."/>
            <person name="Knight R."/>
            <person name="Edlund A."/>
        </authorList>
    </citation>
    <scope>NUCLEOTIDE SEQUENCE</scope>
    <source>
        <strain evidence="2">JCVI_23_bin.16</strain>
    </source>
</reference>
<evidence type="ECO:0000313" key="2">
    <source>
        <dbReference type="EMBL" id="MBF0934377.1"/>
    </source>
</evidence>
<feature type="transmembrane region" description="Helical" evidence="1">
    <location>
        <begin position="26"/>
        <end position="45"/>
    </location>
</feature>